<keyword evidence="3" id="KW-1185">Reference proteome</keyword>
<evidence type="ECO:0000256" key="1">
    <source>
        <dbReference type="SAM" id="MobiDB-lite"/>
    </source>
</evidence>
<gene>
    <name evidence="2" type="ORF">SLNWT_4546</name>
</gene>
<dbReference type="EMBL" id="CP010519">
    <property type="protein sequence ID" value="AJE84922.1"/>
    <property type="molecule type" value="Genomic_DNA"/>
</dbReference>
<accession>A0A0B5F3Q9</accession>
<organism evidence="2 3">
    <name type="scientific">Streptomyces albus (strain ATCC 21838 / DSM 41398 / FERM P-419 / JCM 4703 / NBRC 107858)</name>
    <dbReference type="NCBI Taxonomy" id="1081613"/>
    <lineage>
        <taxon>Bacteria</taxon>
        <taxon>Bacillati</taxon>
        <taxon>Actinomycetota</taxon>
        <taxon>Actinomycetes</taxon>
        <taxon>Kitasatosporales</taxon>
        <taxon>Streptomycetaceae</taxon>
        <taxon>Streptomyces</taxon>
    </lineage>
</organism>
<reference evidence="2 3" key="1">
    <citation type="submission" date="2015-01" db="EMBL/GenBank/DDBJ databases">
        <title>Enhanced salinomycin production by adjusting the supply of polyketide extender units in Streptomyce albus DSM 41398.</title>
        <authorList>
            <person name="Lu C."/>
        </authorList>
    </citation>
    <scope>NUCLEOTIDE SEQUENCE [LARGE SCALE GENOMIC DNA]</scope>
    <source>
        <strain evidence="3">ATCC 21838 / DSM 41398 / FERM P-419 / JCM 4703 / NBRC 107858</strain>
    </source>
</reference>
<proteinExistence type="predicted"/>
<evidence type="ECO:0000313" key="2">
    <source>
        <dbReference type="EMBL" id="AJE84922.1"/>
    </source>
</evidence>
<evidence type="ECO:0000313" key="3">
    <source>
        <dbReference type="Proteomes" id="UP000031523"/>
    </source>
</evidence>
<name>A0A0B5F3Q9_STRA4</name>
<dbReference type="Proteomes" id="UP000031523">
    <property type="component" value="Chromosome"/>
</dbReference>
<protein>
    <submittedName>
        <fullName evidence="2">Uncharacterized protein</fullName>
    </submittedName>
</protein>
<feature type="region of interest" description="Disordered" evidence="1">
    <location>
        <begin position="1"/>
        <end position="38"/>
    </location>
</feature>
<sequence>MAGTAETFRPPPVCARPSPRRRDRRLRSTGAAGRELAL</sequence>
<dbReference type="AlphaFoldDB" id="A0A0B5F3Q9"/>
<dbReference type="KEGG" id="sals:SLNWT_4546"/>
<feature type="compositionally biased region" description="Basic residues" evidence="1">
    <location>
        <begin position="18"/>
        <end position="27"/>
    </location>
</feature>